<feature type="domain" description="CusB-like barrel-sandwich hybrid" evidence="6">
    <location>
        <begin position="219"/>
        <end position="335"/>
    </location>
</feature>
<keyword evidence="2" id="KW-0813">Transport</keyword>
<sequence>MKTRKHRNPTLRIKRFTRVTLLGSALVTPAVLMGINPAISSVMAADQGDQTDHDNHDHAQSASDGGDTVTRWTCPMHPQIVEEEPGSCPICGMDLVEKEFPAEETGADAHAGHAHAQASGDGGDTVTRWTCPMHPQIVEEEPGSCPICGMDLVEKEYPASEVAGGESSSRQQVPSYPSVSVDPITVRHMNVVISEAAERQLAGEIRTVGTVGYDEDLLAHVHPRAEGWVETLKVASIGATVNKGDVLFEVYSPDIVSAQQDYLVALRRGMSDLIESSRARLELLNVPKATINRVRQQGKVSRTIPLLAPQDGYVAEINLREGMYIRPDMELYTIARRDRVWVNVDVLERRMQAVDEGQTARMHVDGVPGREFQGTVDFVYPELDPQSRTLRVRLAFDNAEGLLRPNQFAEVTLSPANAPEVLAVPSTAIIPAPGGARVVVRTGEGRFRPVAVETGVETGGYTEIVSGLKAGDQVVASGQFLIDSESSIQAAFSRLSGSSGNDKPSDDSTGDEHAGHQQR</sequence>
<dbReference type="RefSeq" id="WP_322521349.1">
    <property type="nucleotide sequence ID" value="NZ_CP140153.1"/>
</dbReference>
<dbReference type="Pfam" id="PF25869">
    <property type="entry name" value="3HB_CusB"/>
    <property type="match status" value="1"/>
</dbReference>
<feature type="compositionally biased region" description="Basic and acidic residues" evidence="3">
    <location>
        <begin position="503"/>
        <end position="519"/>
    </location>
</feature>
<dbReference type="InterPro" id="IPR058791">
    <property type="entry name" value="3HB_CusB"/>
</dbReference>
<keyword evidence="10" id="KW-1185">Reference proteome</keyword>
<dbReference type="PANTHER" id="PTHR30097:SF15">
    <property type="entry name" value="CATION EFFLUX SYSTEM PROTEIN CUSB"/>
    <property type="match status" value="1"/>
</dbReference>
<feature type="domain" description="CzcB-like C-terminal circularly permuted SH3-like" evidence="8">
    <location>
        <begin position="422"/>
        <end position="482"/>
    </location>
</feature>
<protein>
    <submittedName>
        <fullName evidence="9">Efflux RND transporter periplasmic adaptor subunit</fullName>
    </submittedName>
</protein>
<evidence type="ECO:0000259" key="4">
    <source>
        <dbReference type="Pfam" id="PF19335"/>
    </source>
</evidence>
<feature type="domain" description="Heavy metal binding" evidence="4">
    <location>
        <begin position="72"/>
        <end position="98"/>
    </location>
</feature>
<dbReference type="SUPFAM" id="SSF111369">
    <property type="entry name" value="HlyD-like secretion proteins"/>
    <property type="match status" value="1"/>
</dbReference>
<organism evidence="9 10">
    <name type="scientific">Guyparkeria halophila</name>
    <dbReference type="NCBI Taxonomy" id="47960"/>
    <lineage>
        <taxon>Bacteria</taxon>
        <taxon>Pseudomonadati</taxon>
        <taxon>Pseudomonadota</taxon>
        <taxon>Gammaproteobacteria</taxon>
        <taxon>Chromatiales</taxon>
        <taxon>Thioalkalibacteraceae</taxon>
        <taxon>Guyparkeria</taxon>
    </lineage>
</organism>
<evidence type="ECO:0000313" key="9">
    <source>
        <dbReference type="EMBL" id="WQH16352.1"/>
    </source>
</evidence>
<accession>A0ABZ0YYJ2</accession>
<dbReference type="Gene3D" id="2.40.50.100">
    <property type="match status" value="1"/>
</dbReference>
<dbReference type="InterPro" id="IPR045800">
    <property type="entry name" value="HMBD"/>
</dbReference>
<evidence type="ECO:0000259" key="8">
    <source>
        <dbReference type="Pfam" id="PF25975"/>
    </source>
</evidence>
<proteinExistence type="inferred from homology"/>
<dbReference type="InterPro" id="IPR058790">
    <property type="entry name" value="BSH_CusB"/>
</dbReference>
<dbReference type="InterPro" id="IPR051909">
    <property type="entry name" value="MFP_Cation_Efflux"/>
</dbReference>
<dbReference type="InterPro" id="IPR058649">
    <property type="entry name" value="CzcB_C"/>
</dbReference>
<feature type="domain" description="Heavy metal binding" evidence="4">
    <location>
        <begin position="129"/>
        <end position="155"/>
    </location>
</feature>
<evidence type="ECO:0000256" key="1">
    <source>
        <dbReference type="ARBA" id="ARBA00009477"/>
    </source>
</evidence>
<dbReference type="Pfam" id="PF19335">
    <property type="entry name" value="HMBD"/>
    <property type="match status" value="2"/>
</dbReference>
<gene>
    <name evidence="9" type="ORF">SR882_00210</name>
</gene>
<evidence type="ECO:0000256" key="2">
    <source>
        <dbReference type="ARBA" id="ARBA00022448"/>
    </source>
</evidence>
<dbReference type="Gene3D" id="2.40.420.20">
    <property type="match status" value="1"/>
</dbReference>
<dbReference type="Gene3D" id="2.40.30.170">
    <property type="match status" value="1"/>
</dbReference>
<dbReference type="Pfam" id="PF25954">
    <property type="entry name" value="Beta-barrel_RND_2"/>
    <property type="match status" value="1"/>
</dbReference>
<dbReference type="InterPro" id="IPR006143">
    <property type="entry name" value="RND_pump_MFP"/>
</dbReference>
<reference evidence="9 10" key="1">
    <citation type="submission" date="2023-11" db="EMBL/GenBank/DDBJ databases">
        <title>MicrobeMod: A computational toolkit for identifying prokaryotic methylation and restriction-modification with nanopore sequencing.</title>
        <authorList>
            <person name="Crits-Christoph A."/>
            <person name="Kang S.C."/>
            <person name="Lee H."/>
            <person name="Ostrov N."/>
        </authorList>
    </citation>
    <scope>NUCLEOTIDE SEQUENCE [LARGE SCALE GENOMIC DNA]</scope>
    <source>
        <strain evidence="9 10">ATCC 49870</strain>
    </source>
</reference>
<dbReference type="Gene3D" id="6.10.140.730">
    <property type="match status" value="1"/>
</dbReference>
<feature type="compositionally biased region" description="Basic and acidic residues" evidence="3">
    <location>
        <begin position="50"/>
        <end position="59"/>
    </location>
</feature>
<feature type="region of interest" description="Disordered" evidence="3">
    <location>
        <begin position="493"/>
        <end position="519"/>
    </location>
</feature>
<dbReference type="Proteomes" id="UP001327459">
    <property type="component" value="Chromosome"/>
</dbReference>
<dbReference type="Pfam" id="PF25975">
    <property type="entry name" value="CzcB_C"/>
    <property type="match status" value="1"/>
</dbReference>
<feature type="domain" description="CusB-like beta-barrel" evidence="7">
    <location>
        <begin position="339"/>
        <end position="415"/>
    </location>
</feature>
<evidence type="ECO:0000259" key="6">
    <source>
        <dbReference type="Pfam" id="PF25919"/>
    </source>
</evidence>
<dbReference type="Pfam" id="PF25919">
    <property type="entry name" value="BSH_CusB"/>
    <property type="match status" value="1"/>
</dbReference>
<evidence type="ECO:0000259" key="7">
    <source>
        <dbReference type="Pfam" id="PF25954"/>
    </source>
</evidence>
<name>A0ABZ0YYJ2_9GAMM</name>
<evidence type="ECO:0000313" key="10">
    <source>
        <dbReference type="Proteomes" id="UP001327459"/>
    </source>
</evidence>
<feature type="compositionally biased region" description="Polar residues" evidence="3">
    <location>
        <begin position="493"/>
        <end position="502"/>
    </location>
</feature>
<dbReference type="EMBL" id="CP140153">
    <property type="protein sequence ID" value="WQH16352.1"/>
    <property type="molecule type" value="Genomic_DNA"/>
</dbReference>
<dbReference type="NCBIfam" id="TIGR01730">
    <property type="entry name" value="RND_mfp"/>
    <property type="match status" value="1"/>
</dbReference>
<feature type="region of interest" description="Disordered" evidence="3">
    <location>
        <begin position="47"/>
        <end position="71"/>
    </location>
</feature>
<dbReference type="InterPro" id="IPR058792">
    <property type="entry name" value="Beta-barrel_RND_2"/>
</dbReference>
<feature type="domain" description="CusB-like three alpha-helical bundle" evidence="5">
    <location>
        <begin position="254"/>
        <end position="301"/>
    </location>
</feature>
<dbReference type="PANTHER" id="PTHR30097">
    <property type="entry name" value="CATION EFFLUX SYSTEM PROTEIN CUSB"/>
    <property type="match status" value="1"/>
</dbReference>
<evidence type="ECO:0000259" key="5">
    <source>
        <dbReference type="Pfam" id="PF25869"/>
    </source>
</evidence>
<comment type="similarity">
    <text evidence="1">Belongs to the membrane fusion protein (MFP) (TC 8.A.1) family.</text>
</comment>
<evidence type="ECO:0000256" key="3">
    <source>
        <dbReference type="SAM" id="MobiDB-lite"/>
    </source>
</evidence>